<evidence type="ECO:0000313" key="2">
    <source>
        <dbReference type="Proteomes" id="UP001482620"/>
    </source>
</evidence>
<comment type="caution">
    <text evidence="1">The sequence shown here is derived from an EMBL/GenBank/DDBJ whole genome shotgun (WGS) entry which is preliminary data.</text>
</comment>
<sequence length="112" mass="13451">MKDYFCGTRTPEEDVNAEDEVGLNKHLRIMIRYIFPPGTRSWWWRRRRYIWKELGAYGGEGVEEGRSSAEGQCLPCRRSLKAMPWEMIGRGEVRTCRLLEQPLRIDWTWWGW</sequence>
<organism evidence="1 2">
    <name type="scientific">Ilyodon furcidens</name>
    <name type="common">goldbreast splitfin</name>
    <dbReference type="NCBI Taxonomy" id="33524"/>
    <lineage>
        <taxon>Eukaryota</taxon>
        <taxon>Metazoa</taxon>
        <taxon>Chordata</taxon>
        <taxon>Craniata</taxon>
        <taxon>Vertebrata</taxon>
        <taxon>Euteleostomi</taxon>
        <taxon>Actinopterygii</taxon>
        <taxon>Neopterygii</taxon>
        <taxon>Teleostei</taxon>
        <taxon>Neoteleostei</taxon>
        <taxon>Acanthomorphata</taxon>
        <taxon>Ovalentaria</taxon>
        <taxon>Atherinomorphae</taxon>
        <taxon>Cyprinodontiformes</taxon>
        <taxon>Goodeidae</taxon>
        <taxon>Ilyodon</taxon>
    </lineage>
</organism>
<gene>
    <name evidence="1" type="ORF">ILYODFUR_035430</name>
</gene>
<dbReference type="Proteomes" id="UP001482620">
    <property type="component" value="Unassembled WGS sequence"/>
</dbReference>
<protein>
    <submittedName>
        <fullName evidence="1">Uncharacterized protein</fullName>
    </submittedName>
</protein>
<name>A0ABV0UB12_9TELE</name>
<keyword evidence="2" id="KW-1185">Reference proteome</keyword>
<reference evidence="1 2" key="1">
    <citation type="submission" date="2021-06" db="EMBL/GenBank/DDBJ databases">
        <authorList>
            <person name="Palmer J.M."/>
        </authorList>
    </citation>
    <scope>NUCLEOTIDE SEQUENCE [LARGE SCALE GENOMIC DNA]</scope>
    <source>
        <strain evidence="2">if_2019</strain>
        <tissue evidence="1">Muscle</tissue>
    </source>
</reference>
<evidence type="ECO:0000313" key="1">
    <source>
        <dbReference type="EMBL" id="MEQ2242388.1"/>
    </source>
</evidence>
<proteinExistence type="predicted"/>
<dbReference type="EMBL" id="JAHRIQ010064672">
    <property type="protein sequence ID" value="MEQ2242388.1"/>
    <property type="molecule type" value="Genomic_DNA"/>
</dbReference>
<accession>A0ABV0UB12</accession>